<evidence type="ECO:0000256" key="1">
    <source>
        <dbReference type="SAM" id="MobiDB-lite"/>
    </source>
</evidence>
<sequence>MTASHAASERREAARFLLMHPVMTTAQYPEEMALVRRNAAALKSMFAATLGYTLVIEASFARLAKAPLPVDAPARPARRSNGGDFTPRAYTYLALVCAGLLSPSVGEDQVLLSQLVEQLRADAATVGISIDDALPERRALVAAIGLLLDWGVLAETDGTVAGWGEQQDEALLTINRSLLPQLLARPLYTVEQPDQLWAHDPDHPAQPRRDLRRRIAENPLVRREHLTEGERDALSRERNDITVALGDAFGLELEVRAEGALAYDTAEEITDVAFPGNGTTRQAALLLLDALVDTLRPSAGAEALVSGRPVPGVLATWELVADNLEHLAEQNARSWRSDVIGDLGRLRAEVVKLLTSVSLATATNDGLVLHPACARYRPEPLRSAGKPRVLRRLEAPTGLPELTEPLFPAPADFPTTPVRTYHD</sequence>
<dbReference type="RefSeq" id="WP_227890309.1">
    <property type="nucleotide sequence ID" value="NZ_JAJFZQ010000003.1"/>
</dbReference>
<feature type="region of interest" description="Disordered" evidence="1">
    <location>
        <begin position="404"/>
        <end position="423"/>
    </location>
</feature>
<evidence type="ECO:0000313" key="3">
    <source>
        <dbReference type="Proteomes" id="UP001139168"/>
    </source>
</evidence>
<accession>A0ABS8GJ81</accession>
<comment type="caution">
    <text evidence="2">The sequence shown here is derived from an EMBL/GenBank/DDBJ whole genome shotgun (WGS) entry which is preliminary data.</text>
</comment>
<dbReference type="Pfam" id="PF09661">
    <property type="entry name" value="DUF2398"/>
    <property type="match status" value="1"/>
</dbReference>
<proteinExistence type="predicted"/>
<keyword evidence="3" id="KW-1185">Reference proteome</keyword>
<dbReference type="NCBIfam" id="TIGR02678">
    <property type="entry name" value="TIGR02678 family protein"/>
    <property type="match status" value="1"/>
</dbReference>
<dbReference type="EMBL" id="JAJFZQ010000003">
    <property type="protein sequence ID" value="MCC3265308.1"/>
    <property type="molecule type" value="Genomic_DNA"/>
</dbReference>
<organism evidence="2 3">
    <name type="scientific">Arthrobacter gengyunqii</name>
    <dbReference type="NCBI Taxonomy" id="2886940"/>
    <lineage>
        <taxon>Bacteria</taxon>
        <taxon>Bacillati</taxon>
        <taxon>Actinomycetota</taxon>
        <taxon>Actinomycetes</taxon>
        <taxon>Micrococcales</taxon>
        <taxon>Micrococcaceae</taxon>
        <taxon>Arthrobacter</taxon>
    </lineage>
</organism>
<dbReference type="Proteomes" id="UP001139168">
    <property type="component" value="Unassembled WGS sequence"/>
</dbReference>
<evidence type="ECO:0000313" key="2">
    <source>
        <dbReference type="EMBL" id="MCC3265308.1"/>
    </source>
</evidence>
<reference evidence="2" key="1">
    <citation type="submission" date="2021-10" db="EMBL/GenBank/DDBJ databases">
        <title>Novel species in genus Arthrobacter.</title>
        <authorList>
            <person name="Liu Y."/>
        </authorList>
    </citation>
    <scope>NUCLEOTIDE SEQUENCE</scope>
    <source>
        <strain evidence="2">Zg-Y786</strain>
    </source>
</reference>
<dbReference type="InterPro" id="IPR013494">
    <property type="entry name" value="CHP02678"/>
</dbReference>
<name>A0ABS8GJ81_9MICC</name>
<gene>
    <name evidence="2" type="ORF">LJ752_04495</name>
</gene>
<protein>
    <submittedName>
        <fullName evidence="2">TIGR02678 family protein</fullName>
    </submittedName>
</protein>